<protein>
    <submittedName>
        <fullName evidence="1">Uncharacterized protein</fullName>
    </submittedName>
</protein>
<dbReference type="EMBL" id="LAZR01011057">
    <property type="protein sequence ID" value="KKM63668.1"/>
    <property type="molecule type" value="Genomic_DNA"/>
</dbReference>
<comment type="caution">
    <text evidence="1">The sequence shown here is derived from an EMBL/GenBank/DDBJ whole genome shotgun (WGS) entry which is preliminary data.</text>
</comment>
<name>A0A0F9J242_9ZZZZ</name>
<accession>A0A0F9J242</accession>
<organism evidence="1">
    <name type="scientific">marine sediment metagenome</name>
    <dbReference type="NCBI Taxonomy" id="412755"/>
    <lineage>
        <taxon>unclassified sequences</taxon>
        <taxon>metagenomes</taxon>
        <taxon>ecological metagenomes</taxon>
    </lineage>
</organism>
<reference evidence="1" key="1">
    <citation type="journal article" date="2015" name="Nature">
        <title>Complex archaea that bridge the gap between prokaryotes and eukaryotes.</title>
        <authorList>
            <person name="Spang A."/>
            <person name="Saw J.H."/>
            <person name="Jorgensen S.L."/>
            <person name="Zaremba-Niedzwiedzka K."/>
            <person name="Martijn J."/>
            <person name="Lind A.E."/>
            <person name="van Eijk R."/>
            <person name="Schleper C."/>
            <person name="Guy L."/>
            <person name="Ettema T.J."/>
        </authorList>
    </citation>
    <scope>NUCLEOTIDE SEQUENCE</scope>
</reference>
<sequence length="120" mass="14408">MLENEIPKTEWNLNQWKTNLIGENYKAGMNYFRQGYYQKSFGNWQTIRLTINSRIKPEDERLCEKYEQKIPTLIMKDPNYNKQVPSNNYKQLLKEYIKFVGKLLKSSGLDWTEKGEESLF</sequence>
<gene>
    <name evidence="1" type="ORF">LCGC14_1509120</name>
</gene>
<proteinExistence type="predicted"/>
<evidence type="ECO:0000313" key="1">
    <source>
        <dbReference type="EMBL" id="KKM63668.1"/>
    </source>
</evidence>
<dbReference type="AlphaFoldDB" id="A0A0F9J242"/>